<dbReference type="GO" id="GO:0005801">
    <property type="term" value="C:cis-Golgi network"/>
    <property type="evidence" value="ECO:0007669"/>
    <property type="project" value="TreeGrafter"/>
</dbReference>
<evidence type="ECO:0000256" key="1">
    <source>
        <dbReference type="ARBA" id="ARBA00006218"/>
    </source>
</evidence>
<dbReference type="PANTHER" id="PTHR12817">
    <property type="entry name" value="TRAFFICKING PROTEIN PARTICLE COMPLEX SUBUNIT 6B"/>
    <property type="match status" value="1"/>
</dbReference>
<dbReference type="CDD" id="cd14944">
    <property type="entry name" value="TRAPPC6A_Trs33"/>
    <property type="match status" value="1"/>
</dbReference>
<dbReference type="GO" id="GO:0030008">
    <property type="term" value="C:TRAPP complex"/>
    <property type="evidence" value="ECO:0007669"/>
    <property type="project" value="TreeGrafter"/>
</dbReference>
<dbReference type="SUPFAM" id="SSF111126">
    <property type="entry name" value="Ligand-binding domain in the NO signalling and Golgi transport"/>
    <property type="match status" value="1"/>
</dbReference>
<dbReference type="Gene3D" id="3.30.1380.20">
    <property type="entry name" value="Trafficking protein particle complex subunit 3"/>
    <property type="match status" value="1"/>
</dbReference>
<dbReference type="GO" id="GO:0006888">
    <property type="term" value="P:endoplasmic reticulum to Golgi vesicle-mediated transport"/>
    <property type="evidence" value="ECO:0007669"/>
    <property type="project" value="TreeGrafter"/>
</dbReference>
<sequence length="250" mass="27529">MSNTATGPVSSATQLLSALSLDGRNSAEGRQINSSALEFLLPELVNALVSTTLRTKQISERIALGLDAQEDASDKHSPSTEKGQEYNATTIPGNPSMGSGWLDLPEDEELVEQVCVKLEMVGFRVGKRIAERFSPLSRRLTDTLDIVKFICKDVWTLLFNRQVDNLKTNHRGVYVLQDNKFKWFLRMSGNNGGAAAARRAQPYIWLPCGIIRGILDSFGTNTVVIAETLGLPQCTFQIKVVSEEQMVARA</sequence>
<feature type="compositionally biased region" description="Polar residues" evidence="2">
    <location>
        <begin position="86"/>
        <end position="95"/>
    </location>
</feature>
<protein>
    <recommendedName>
        <fullName evidence="5">Transport protein particle component</fullName>
    </recommendedName>
</protein>
<evidence type="ECO:0000313" key="3">
    <source>
        <dbReference type="EMBL" id="KAJ1646552.1"/>
    </source>
</evidence>
<dbReference type="InterPro" id="IPR037992">
    <property type="entry name" value="TRAPPC6/Trs33"/>
</dbReference>
<name>A0A9W7XN09_9FUNG</name>
<dbReference type="Proteomes" id="UP001145021">
    <property type="component" value="Unassembled WGS sequence"/>
</dbReference>
<reference evidence="3" key="1">
    <citation type="submission" date="2022-07" db="EMBL/GenBank/DDBJ databases">
        <title>Phylogenomic reconstructions and comparative analyses of Kickxellomycotina fungi.</title>
        <authorList>
            <person name="Reynolds N.K."/>
            <person name="Stajich J.E."/>
            <person name="Barry K."/>
            <person name="Grigoriev I.V."/>
            <person name="Crous P."/>
            <person name="Smith M.E."/>
        </authorList>
    </citation>
    <scope>NUCLEOTIDE SEQUENCE</scope>
    <source>
        <strain evidence="3">NBRC 105413</strain>
    </source>
</reference>
<dbReference type="PANTHER" id="PTHR12817:SF0">
    <property type="entry name" value="GEO08327P1"/>
    <property type="match status" value="1"/>
</dbReference>
<dbReference type="InterPro" id="IPR007194">
    <property type="entry name" value="TRAPP_component"/>
</dbReference>
<gene>
    <name evidence="3" type="ORF">LPJ64_002003</name>
</gene>
<dbReference type="EMBL" id="JANBOH010000057">
    <property type="protein sequence ID" value="KAJ1646552.1"/>
    <property type="molecule type" value="Genomic_DNA"/>
</dbReference>
<comment type="similarity">
    <text evidence="1">Belongs to the TRAPP small subunits family. BET3 subfamily.</text>
</comment>
<dbReference type="AlphaFoldDB" id="A0A9W7XN09"/>
<keyword evidence="4" id="KW-1185">Reference proteome</keyword>
<evidence type="ECO:0000313" key="4">
    <source>
        <dbReference type="Proteomes" id="UP001145021"/>
    </source>
</evidence>
<evidence type="ECO:0008006" key="5">
    <source>
        <dbReference type="Google" id="ProtNLM"/>
    </source>
</evidence>
<proteinExistence type="inferred from homology"/>
<dbReference type="Pfam" id="PF04051">
    <property type="entry name" value="TRAPP"/>
    <property type="match status" value="1"/>
</dbReference>
<evidence type="ECO:0000256" key="2">
    <source>
        <dbReference type="SAM" id="MobiDB-lite"/>
    </source>
</evidence>
<feature type="region of interest" description="Disordered" evidence="2">
    <location>
        <begin position="69"/>
        <end position="95"/>
    </location>
</feature>
<dbReference type="InterPro" id="IPR024096">
    <property type="entry name" value="NO_sig/Golgi_transp_ligand-bd"/>
</dbReference>
<dbReference type="GO" id="GO:0005802">
    <property type="term" value="C:trans-Golgi network"/>
    <property type="evidence" value="ECO:0007669"/>
    <property type="project" value="TreeGrafter"/>
</dbReference>
<feature type="compositionally biased region" description="Basic and acidic residues" evidence="2">
    <location>
        <begin position="72"/>
        <end position="84"/>
    </location>
</feature>
<comment type="caution">
    <text evidence="3">The sequence shown here is derived from an EMBL/GenBank/DDBJ whole genome shotgun (WGS) entry which is preliminary data.</text>
</comment>
<accession>A0A9W7XN09</accession>
<organism evidence="3 4">
    <name type="scientific">Coemansia asiatica</name>
    <dbReference type="NCBI Taxonomy" id="1052880"/>
    <lineage>
        <taxon>Eukaryota</taxon>
        <taxon>Fungi</taxon>
        <taxon>Fungi incertae sedis</taxon>
        <taxon>Zoopagomycota</taxon>
        <taxon>Kickxellomycotina</taxon>
        <taxon>Kickxellomycetes</taxon>
        <taxon>Kickxellales</taxon>
        <taxon>Kickxellaceae</taxon>
        <taxon>Coemansia</taxon>
    </lineage>
</organism>